<name>A0A8F3DUY7_9PROT</name>
<evidence type="ECO:0000256" key="1">
    <source>
        <dbReference type="SAM" id="SignalP"/>
    </source>
</evidence>
<keyword evidence="1" id="KW-0732">Signal</keyword>
<organism evidence="3 5">
    <name type="scientific">Ferrovum myxofaciens</name>
    <dbReference type="NCBI Taxonomy" id="416213"/>
    <lineage>
        <taxon>Bacteria</taxon>
        <taxon>Pseudomonadati</taxon>
        <taxon>Pseudomonadota</taxon>
        <taxon>Betaproteobacteria</taxon>
        <taxon>Ferrovales</taxon>
        <taxon>Ferrovaceae</taxon>
        <taxon>Ferrovum</taxon>
    </lineage>
</organism>
<evidence type="ECO:0000313" key="3">
    <source>
        <dbReference type="EMBL" id="KXW57521.1"/>
    </source>
</evidence>
<gene>
    <name evidence="3" type="ORF">FEMY_19450</name>
    <name evidence="4" type="ORF">JZL65_02605</name>
</gene>
<proteinExistence type="predicted"/>
<dbReference type="InterPro" id="IPR017853">
    <property type="entry name" value="GH"/>
</dbReference>
<keyword evidence="5" id="KW-1185">Reference proteome</keyword>
<protein>
    <recommendedName>
        <fullName evidence="2">DUF4015 domain-containing protein</fullName>
    </recommendedName>
</protein>
<feature type="signal peptide" evidence="1">
    <location>
        <begin position="1"/>
        <end position="25"/>
    </location>
</feature>
<feature type="chain" id="PRO_5036593652" description="DUF4015 domain-containing protein" evidence="1">
    <location>
        <begin position="26"/>
        <end position="416"/>
    </location>
</feature>
<dbReference type="Proteomes" id="UP000075653">
    <property type="component" value="Unassembled WGS sequence"/>
</dbReference>
<feature type="domain" description="DUF4015" evidence="2">
    <location>
        <begin position="100"/>
        <end position="409"/>
    </location>
</feature>
<dbReference type="Proteomes" id="UP000683551">
    <property type="component" value="Chromosome"/>
</dbReference>
<evidence type="ECO:0000259" key="2">
    <source>
        <dbReference type="Pfam" id="PF13200"/>
    </source>
</evidence>
<dbReference type="InterPro" id="IPR025275">
    <property type="entry name" value="DUF4015"/>
</dbReference>
<dbReference type="EMBL" id="CP071137">
    <property type="protein sequence ID" value="QWY77995.1"/>
    <property type="molecule type" value="Genomic_DNA"/>
</dbReference>
<dbReference type="SUPFAM" id="SSF51445">
    <property type="entry name" value="(Trans)glycosidases"/>
    <property type="match status" value="1"/>
</dbReference>
<dbReference type="PATRIC" id="fig|1789004.3.peg.2002"/>
<evidence type="ECO:0000313" key="4">
    <source>
        <dbReference type="EMBL" id="QWY77995.1"/>
    </source>
</evidence>
<accession>A0A8F3DUY7</accession>
<dbReference type="Pfam" id="PF13200">
    <property type="entry name" value="DUF4015"/>
    <property type="match status" value="1"/>
</dbReference>
<dbReference type="EMBL" id="LRRD01000053">
    <property type="protein sequence ID" value="KXW57521.1"/>
    <property type="molecule type" value="Genomic_DNA"/>
</dbReference>
<accession>A0A149VWA5</accession>
<sequence length="416" mass="46337">MKNIKSLVSLPILLWVVLNPVSAIAAVYAGTVLDAKTRKPLENAFVTLGTTVVRTDFKGKFIINGSGDKLGIRAYGHARVDAPLSHDSAPITLAPFIPKAIYLSFYGIGDKSLRHAALDVIQRTEVNALVIDLKGDRGGVSFKSSIPLATQIGAQKITTIKDVSGLVTELHAKGLYVIGRIVVFKDNPLASAHPELALKTKGGVTWKDREGLSWPDPFSTTVWNYNIDLAVEAARAGFDEIQFDYVRFPDSPEPVYSKPNTEENRVGAISGFLGEARKRLIPYNVFLAADIFGYVAWNTDDTHIGQKLQNLSEVLDYLCFMLYPSGFKFGIPGYLNPVQHPREIVLLSLEKAQQRSSLPAIRFRPWLQAFRDYAFDRRWFKNDQIRAQIEASDHFGSDGWMLWNPHNLYGDGLRSK</sequence>
<reference evidence="4" key="2">
    <citation type="submission" date="2021-02" db="EMBL/GenBank/DDBJ databases">
        <title>Comparative genomics of Ferrovum myxofaciens strains, predominant extremophile bacteria forming large biofilm stalactites in acid mine ecosystems.</title>
        <authorList>
            <person name="Burkartova K."/>
            <person name="Ridl J."/>
            <person name="Pajer P."/>
            <person name="Falteisek L."/>
        </authorList>
    </citation>
    <scope>NUCLEOTIDE SEQUENCE</scope>
    <source>
        <strain evidence="4">MI1III</strain>
    </source>
</reference>
<reference evidence="3 5" key="1">
    <citation type="submission" date="2016-01" db="EMBL/GenBank/DDBJ databases">
        <title>Genome sequence of the acidophilic iron oxidising Ferrovum strain Z-31.</title>
        <authorList>
            <person name="Poehlein A."/>
            <person name="Ullrich S.R."/>
            <person name="Schloemann M."/>
            <person name="Muehling M."/>
            <person name="Daniel R."/>
        </authorList>
    </citation>
    <scope>NUCLEOTIDE SEQUENCE [LARGE SCALE GENOMIC DNA]</scope>
    <source>
        <strain evidence="3 5">Z-31</strain>
    </source>
</reference>
<evidence type="ECO:0000313" key="5">
    <source>
        <dbReference type="Proteomes" id="UP000075653"/>
    </source>
</evidence>
<dbReference type="RefSeq" id="WP_227509509.1">
    <property type="nucleotide sequence ID" value="NZ_CP053675.1"/>
</dbReference>
<dbReference type="AlphaFoldDB" id="A0A8F3DUY7"/>